<comment type="catalytic activity">
    <reaction evidence="1">
        <text>Hydrolysis of terminal non-reducing beta-D-galactose residues in beta-D-galactosides.</text>
        <dbReference type="EC" id="3.2.1.23"/>
    </reaction>
</comment>
<feature type="domain" description="Endo-beta-1,6-galactanase-like" evidence="11">
    <location>
        <begin position="763"/>
        <end position="1002"/>
    </location>
</feature>
<evidence type="ECO:0000256" key="2">
    <source>
        <dbReference type="ARBA" id="ARBA00005940"/>
    </source>
</evidence>
<dbReference type="Pfam" id="PF14587">
    <property type="entry name" value="Glyco_hydr_30_2"/>
    <property type="match status" value="1"/>
</dbReference>
<dbReference type="InterPro" id="IPR013780">
    <property type="entry name" value="Glyco_hydro_b"/>
</dbReference>
<feature type="region of interest" description="Disordered" evidence="6">
    <location>
        <begin position="677"/>
        <end position="714"/>
    </location>
</feature>
<dbReference type="PROSITE" id="PS50231">
    <property type="entry name" value="RICIN_B_LECTIN"/>
    <property type="match status" value="1"/>
</dbReference>
<dbReference type="SUPFAM" id="SSF51445">
    <property type="entry name" value="(Trans)glycosidases"/>
    <property type="match status" value="2"/>
</dbReference>
<dbReference type="SUPFAM" id="SSF50370">
    <property type="entry name" value="Ricin B-like lectins"/>
    <property type="match status" value="1"/>
</dbReference>
<dbReference type="GO" id="GO:0009341">
    <property type="term" value="C:beta-galactosidase complex"/>
    <property type="evidence" value="ECO:0007669"/>
    <property type="project" value="InterPro"/>
</dbReference>
<dbReference type="InterPro" id="IPR000772">
    <property type="entry name" value="Ricin_B_lectin"/>
</dbReference>
<dbReference type="Gene3D" id="3.40.50.880">
    <property type="match status" value="1"/>
</dbReference>
<name>A0A499V310_STRAX</name>
<dbReference type="SUPFAM" id="SSF52317">
    <property type="entry name" value="Class I glutamine amidotransferase-like"/>
    <property type="match status" value="1"/>
</dbReference>
<feature type="domain" description="Ricin B lectin" evidence="10">
    <location>
        <begin position="1342"/>
        <end position="1398"/>
    </location>
</feature>
<keyword evidence="5" id="KW-0326">Glycosidase</keyword>
<dbReference type="InterPro" id="IPR013739">
    <property type="entry name" value="Beta_galactosidase_C"/>
</dbReference>
<proteinExistence type="inferred from homology"/>
<accession>A0A499V310</accession>
<reference evidence="12" key="1">
    <citation type="submission" date="2019-04" db="EMBL/GenBank/DDBJ databases">
        <title>Draft genome sequences of Streptomyces avermitilis MC3.</title>
        <authorList>
            <person name="Komaki H."/>
            <person name="Tamura T."/>
            <person name="Hosoyama A."/>
        </authorList>
    </citation>
    <scope>NUCLEOTIDE SEQUENCE</scope>
    <source>
        <strain evidence="12">MC3</strain>
    </source>
</reference>
<feature type="domain" description="Glycoside hydrolase family 42 N-terminal" evidence="7">
    <location>
        <begin position="25"/>
        <end position="395"/>
    </location>
</feature>
<dbReference type="PANTHER" id="PTHR36447">
    <property type="entry name" value="BETA-GALACTOSIDASE GANA"/>
    <property type="match status" value="1"/>
</dbReference>
<evidence type="ECO:0000259" key="10">
    <source>
        <dbReference type="Pfam" id="PF14200"/>
    </source>
</evidence>
<dbReference type="InterPro" id="IPR013529">
    <property type="entry name" value="Glyco_hydro_42_N"/>
</dbReference>
<dbReference type="SUPFAM" id="SSF51011">
    <property type="entry name" value="Glycosyl hydrolase domain"/>
    <property type="match status" value="1"/>
</dbReference>
<dbReference type="InterPro" id="IPR013738">
    <property type="entry name" value="Beta_galactosidase_Trimer"/>
</dbReference>
<evidence type="ECO:0000259" key="8">
    <source>
        <dbReference type="Pfam" id="PF08532"/>
    </source>
</evidence>
<feature type="compositionally biased region" description="Basic and acidic residues" evidence="6">
    <location>
        <begin position="681"/>
        <end position="691"/>
    </location>
</feature>
<dbReference type="EC" id="3.2.1.23" evidence="3"/>
<evidence type="ECO:0000256" key="6">
    <source>
        <dbReference type="SAM" id="MobiDB-lite"/>
    </source>
</evidence>
<dbReference type="InterPro" id="IPR003476">
    <property type="entry name" value="Glyco_hydro_42"/>
</dbReference>
<feature type="region of interest" description="Disordered" evidence="6">
    <location>
        <begin position="1379"/>
        <end position="1407"/>
    </location>
</feature>
<dbReference type="Pfam" id="PF08532">
    <property type="entry name" value="Glyco_hydro_42M"/>
    <property type="match status" value="1"/>
</dbReference>
<protein>
    <recommendedName>
        <fullName evidence="3">beta-galactosidase</fullName>
        <ecNumber evidence="3">3.2.1.23</ecNumber>
    </recommendedName>
</protein>
<dbReference type="InterPro" id="IPR035992">
    <property type="entry name" value="Ricin_B-like_lectins"/>
</dbReference>
<dbReference type="Pfam" id="PF02449">
    <property type="entry name" value="Glyco_hydro_42"/>
    <property type="match status" value="1"/>
</dbReference>
<organism evidence="12">
    <name type="scientific">Streptomyces avermitilis</name>
    <dbReference type="NCBI Taxonomy" id="33903"/>
    <lineage>
        <taxon>Bacteria</taxon>
        <taxon>Bacillati</taxon>
        <taxon>Actinomycetota</taxon>
        <taxon>Actinomycetes</taxon>
        <taxon>Kitasatosporales</taxon>
        <taxon>Streptomycetaceae</taxon>
        <taxon>Streptomyces</taxon>
    </lineage>
</organism>
<dbReference type="Pfam" id="PF08533">
    <property type="entry name" value="Glyco_hydro_42C"/>
    <property type="match status" value="1"/>
</dbReference>
<dbReference type="EMBL" id="AP019621">
    <property type="protein sequence ID" value="BBJ48654.1"/>
    <property type="molecule type" value="Genomic_DNA"/>
</dbReference>
<evidence type="ECO:0000256" key="3">
    <source>
        <dbReference type="ARBA" id="ARBA00012756"/>
    </source>
</evidence>
<evidence type="ECO:0000259" key="7">
    <source>
        <dbReference type="Pfam" id="PF02449"/>
    </source>
</evidence>
<dbReference type="InterPro" id="IPR039514">
    <property type="entry name" value="6GAL-like"/>
</dbReference>
<dbReference type="CDD" id="cd03143">
    <property type="entry name" value="A4_beta-galactosidase_middle_domain"/>
    <property type="match status" value="1"/>
</dbReference>
<comment type="similarity">
    <text evidence="2">Belongs to the glycosyl hydrolase 42 family.</text>
</comment>
<evidence type="ECO:0000256" key="5">
    <source>
        <dbReference type="ARBA" id="ARBA00023295"/>
    </source>
</evidence>
<evidence type="ECO:0000259" key="9">
    <source>
        <dbReference type="Pfam" id="PF08533"/>
    </source>
</evidence>
<evidence type="ECO:0000256" key="4">
    <source>
        <dbReference type="ARBA" id="ARBA00022801"/>
    </source>
</evidence>
<keyword evidence="4" id="KW-0378">Hydrolase</keyword>
<evidence type="ECO:0000256" key="1">
    <source>
        <dbReference type="ARBA" id="ARBA00001412"/>
    </source>
</evidence>
<dbReference type="InterPro" id="IPR029062">
    <property type="entry name" value="Class_I_gatase-like"/>
</dbReference>
<dbReference type="PANTHER" id="PTHR36447:SF1">
    <property type="entry name" value="BETA-GALACTOSIDASE GANA"/>
    <property type="match status" value="1"/>
</dbReference>
<dbReference type="Pfam" id="PF14200">
    <property type="entry name" value="RicinB_lectin_2"/>
    <property type="match status" value="1"/>
</dbReference>
<dbReference type="Gene3D" id="2.60.40.1180">
    <property type="entry name" value="Golgi alpha-mannosidase II"/>
    <property type="match status" value="1"/>
</dbReference>
<feature type="domain" description="Beta-galactosidase trimerisation" evidence="8">
    <location>
        <begin position="407"/>
        <end position="609"/>
    </location>
</feature>
<evidence type="ECO:0000259" key="11">
    <source>
        <dbReference type="Pfam" id="PF14587"/>
    </source>
</evidence>
<dbReference type="Gene3D" id="3.20.20.80">
    <property type="entry name" value="Glycosidases"/>
    <property type="match status" value="2"/>
</dbReference>
<dbReference type="GO" id="GO:0006012">
    <property type="term" value="P:galactose metabolic process"/>
    <property type="evidence" value="ECO:0007669"/>
    <property type="project" value="InterPro"/>
</dbReference>
<feature type="domain" description="Beta-galactosidase C-terminal" evidence="9">
    <location>
        <begin position="621"/>
        <end position="669"/>
    </location>
</feature>
<gene>
    <name evidence="12" type="ORF">SAVMC3_12830</name>
</gene>
<dbReference type="CDD" id="cd00161">
    <property type="entry name" value="beta-trefoil_Ricin-like"/>
    <property type="match status" value="1"/>
</dbReference>
<dbReference type="GO" id="GO:0004565">
    <property type="term" value="F:beta-galactosidase activity"/>
    <property type="evidence" value="ECO:0007669"/>
    <property type="project" value="UniProtKB-EC"/>
</dbReference>
<dbReference type="Gene3D" id="2.80.10.50">
    <property type="match status" value="1"/>
</dbReference>
<dbReference type="InterPro" id="IPR017853">
    <property type="entry name" value="GH"/>
</dbReference>
<evidence type="ECO:0000313" key="12">
    <source>
        <dbReference type="EMBL" id="BBJ48654.1"/>
    </source>
</evidence>
<sequence length="1407" mass="152770">MISTLLSQLNGPDGDRTPRLAYGADYNPEQWPREVWEEDIRLMREAGVNIVSVGIFSWARIQPAQGQWDFAWLDDVMDLLHAGGIGVDLATATASPPPWLATAHPEILPVTASGETVWPGARQHWRPTSPVFRTHALRLVRKLAERYADHPALVAWHVSNELGCHNIYDYSDDAARAFRDWLRARYTTLDALNHAWGTAFWSQYYSDWDQILPPRLAASHPNPTQQLDFKRFSSDALKAYLRAERDLLREITPEVPVTTNFMVMGRTKGMNYADWAQEIDFVSNDHYVSPGPQDRDELSFSANLVSGIAGGRPWFLMEHSTSAVNWQPVNLAKRPGDLARDSLLHVAHGADAVCFFQWRQSAAGAEKYHSAMVPHAGPDSEVFRAVTALGGTLRTLAPVAGTEREPARVGIVFDWESWWASEQDSHPTSLLDYRREALDWYSALLALGIRADVVTPQADLDRYQLLITPVLHVVPAALAKELTRYAENGGHLVTTYFSGVVDENDHIWLGGYPGALRDLLGIRVEEFGPLLDGDTVALDDAATGTLWTDRITVTDPEVEVLARYRTGTYAGHPAVTRRAVGRGSAAYVSTRLGPDGLTALLPKLLGPAAVGSELPDGVGGDVELIVRRGAGSRYLFLVNRTDGTVPLTGLAGELLIGRAEDDGTVVLSPGMSPFCGSPPADRPRRAPHLFEGHPSWRSGHDGPPKRPQMSGEHTLARRTRTRRLLGTIGVTALATGAALVTAPPTNAQTPAAAATAAVTVQPDPSYRADRFEGWGTSLVWFANATGDYPAEIREKLAELLFDDDGLALNIARYNIGGGNAPDVKDYLRAGGAVEGWWNAPAGTTREDTDWWSADDAADWNPNADATQRWWVDRIKNDIDHWETFSNSPPWFMTASGYVSGGFNSSEDQLKADSVDDFAAYLAGATKRLEKAHGIKVDTLDPFNEPNTGYWGTRLGSDGRPVGGRQEGAHIGPELQQKVIRALAPALKKAKTGTKISAMDETNPNLFAQNWNSYPQDVRDLVGQMNVHTYGTGGRTSVRDLAKAADKPLWMSEVEGDWGDGQSFTDMRPGLGLAQQMVDDLRELEPKAWVFWQPVEDYDNMKPGGESAKGGNWGSIQLPFSCTSADTLATCPVHTNTKFDTARNFTHYIKPGDRLIRTDDTSSAAAVSTKGNAATVVHVNKTTSARTVTIDLSKFGHITRDATVTPVVTSAAGKLERQAPVEVTGSRAAVTVPAQSVTSFLVKGVSGVAKDAALLCKGHTYQLTGVQSGKALTVADDGTQLVIRTAGTDAAGTGQQWQVRQISGDTGNRQRYVFTNPAAGKRLAVRDGAPVLEADRGHRDKATQWIMSTTGDGTWTLVNAATGRLLEVGGQATTDGAAVTTWTPNSGSNQRWSVTDVTDQNGSRSSGL</sequence>